<dbReference type="Gene3D" id="3.90.25.10">
    <property type="entry name" value="UDP-galactose 4-epimerase, domain 1"/>
    <property type="match status" value="1"/>
</dbReference>
<proteinExistence type="inferred from homology"/>
<comment type="caution">
    <text evidence="3">The sequence shown here is derived from an EMBL/GenBank/DDBJ whole genome shotgun (WGS) entry which is preliminary data.</text>
</comment>
<evidence type="ECO:0000313" key="4">
    <source>
        <dbReference type="Proteomes" id="UP000178873"/>
    </source>
</evidence>
<evidence type="ECO:0000313" key="3">
    <source>
        <dbReference type="EMBL" id="OHA18438.1"/>
    </source>
</evidence>
<dbReference type="PANTHER" id="PTHR43000">
    <property type="entry name" value="DTDP-D-GLUCOSE 4,6-DEHYDRATASE-RELATED"/>
    <property type="match status" value="1"/>
</dbReference>
<evidence type="ECO:0000256" key="1">
    <source>
        <dbReference type="ARBA" id="ARBA00007637"/>
    </source>
</evidence>
<dbReference type="Pfam" id="PF01370">
    <property type="entry name" value="Epimerase"/>
    <property type="match status" value="1"/>
</dbReference>
<name>A0A1G2M3H8_9BACT</name>
<reference evidence="3 4" key="1">
    <citation type="journal article" date="2016" name="Nat. Commun.">
        <title>Thousands of microbial genomes shed light on interconnected biogeochemical processes in an aquifer system.</title>
        <authorList>
            <person name="Anantharaman K."/>
            <person name="Brown C.T."/>
            <person name="Hug L.A."/>
            <person name="Sharon I."/>
            <person name="Castelle C.J."/>
            <person name="Probst A.J."/>
            <person name="Thomas B.C."/>
            <person name="Singh A."/>
            <person name="Wilkins M.J."/>
            <person name="Karaoz U."/>
            <person name="Brodie E.L."/>
            <person name="Williams K.H."/>
            <person name="Hubbard S.S."/>
            <person name="Banfield J.F."/>
        </authorList>
    </citation>
    <scope>NUCLEOTIDE SEQUENCE [LARGE SCALE GENOMIC DNA]</scope>
</reference>
<evidence type="ECO:0000259" key="2">
    <source>
        <dbReference type="Pfam" id="PF01370"/>
    </source>
</evidence>
<dbReference type="STRING" id="1802301.A2664_00645"/>
<accession>A0A1G2M3H8</accession>
<protein>
    <recommendedName>
        <fullName evidence="2">NAD-dependent epimerase/dehydratase domain-containing protein</fullName>
    </recommendedName>
</protein>
<dbReference type="InterPro" id="IPR001509">
    <property type="entry name" value="Epimerase_deHydtase"/>
</dbReference>
<dbReference type="EMBL" id="MHRF01000005">
    <property type="protein sequence ID" value="OHA18438.1"/>
    <property type="molecule type" value="Genomic_DNA"/>
</dbReference>
<dbReference type="SUPFAM" id="SSF51735">
    <property type="entry name" value="NAD(P)-binding Rossmann-fold domains"/>
    <property type="match status" value="1"/>
</dbReference>
<dbReference type="Proteomes" id="UP000178873">
    <property type="component" value="Unassembled WGS sequence"/>
</dbReference>
<dbReference type="InterPro" id="IPR036291">
    <property type="entry name" value="NAD(P)-bd_dom_sf"/>
</dbReference>
<gene>
    <name evidence="3" type="ORF">A2664_00645</name>
</gene>
<dbReference type="AlphaFoldDB" id="A0A1G2M3H8"/>
<sequence length="320" mass="36434">MKKRYLIFGNGFIAQHYAHYLLSRGEQVEVTYRHKKNSALPQDIQRKVGSHLHHARRILLSVNPHYVILTQGISFIPDNEKEIRNSVESNVIAPLLILEAMYQLRKKDKLKNIEKVLTFGSAAEYGDSDTKKWSEEARDTNPHSLYGLVKHWLFESSKFYAELGIPCVHIRQFNTIGAGQDSRFVVSSFCRQVASIENGGKPTIIRVGDLSQERDFIDIRDAVRAYELALKKAPAGQVINICSGTAQPVKEIVTALKRMSSTGFTVQTDPRLIVSKRTRNKILAGTPKWLHAQGWKPAFNLTDTVSWTLEYWRTKIQSKK</sequence>
<organism evidence="3 4">
    <name type="scientific">Candidatus Taylorbacteria bacterium RIFCSPHIGHO2_01_FULL_46_22b</name>
    <dbReference type="NCBI Taxonomy" id="1802301"/>
    <lineage>
        <taxon>Bacteria</taxon>
        <taxon>Candidatus Tayloriibacteriota</taxon>
    </lineage>
</organism>
<feature type="domain" description="NAD-dependent epimerase/dehydratase" evidence="2">
    <location>
        <begin position="9"/>
        <end position="242"/>
    </location>
</feature>
<comment type="similarity">
    <text evidence="1">Belongs to the NAD(P)-dependent epimerase/dehydratase family.</text>
</comment>
<dbReference type="Gene3D" id="3.40.50.720">
    <property type="entry name" value="NAD(P)-binding Rossmann-like Domain"/>
    <property type="match status" value="1"/>
</dbReference>